<dbReference type="KEGG" id="pcam:HNE05_08060"/>
<protein>
    <submittedName>
        <fullName evidence="2">Ankyrin repeat domain-containing protein</fullName>
    </submittedName>
</protein>
<dbReference type="SMART" id="SM00248">
    <property type="entry name" value="ANK"/>
    <property type="match status" value="3"/>
</dbReference>
<organism evidence="2 3">
    <name type="scientific">Aquipseudomonas campi</name>
    <dbReference type="NCBI Taxonomy" id="2731681"/>
    <lineage>
        <taxon>Bacteria</taxon>
        <taxon>Pseudomonadati</taxon>
        <taxon>Pseudomonadota</taxon>
        <taxon>Gammaproteobacteria</taxon>
        <taxon>Pseudomonadales</taxon>
        <taxon>Pseudomonadaceae</taxon>
        <taxon>Aquipseudomonas</taxon>
    </lineage>
</organism>
<dbReference type="PANTHER" id="PTHR24116">
    <property type="entry name" value="KINASE D-INTERACTING SUBSTRATE OF 220 KDA"/>
    <property type="match status" value="1"/>
</dbReference>
<gene>
    <name evidence="2" type="ORF">HNE05_08060</name>
</gene>
<dbReference type="InterPro" id="IPR036770">
    <property type="entry name" value="Ankyrin_rpt-contain_sf"/>
</dbReference>
<dbReference type="Pfam" id="PF12796">
    <property type="entry name" value="Ank_2"/>
    <property type="match status" value="1"/>
</dbReference>
<evidence type="ECO:0000313" key="3">
    <source>
        <dbReference type="Proteomes" id="UP000501379"/>
    </source>
</evidence>
<dbReference type="InterPro" id="IPR052771">
    <property type="entry name" value="Neurotrophin_sig_adaptor"/>
</dbReference>
<keyword evidence="1" id="KW-0040">ANK repeat</keyword>
<dbReference type="PANTHER" id="PTHR24116:SF0">
    <property type="entry name" value="KINASE D-INTERACTING SUBSTRATE OF 220 KDA"/>
    <property type="match status" value="1"/>
</dbReference>
<dbReference type="PROSITE" id="PS50297">
    <property type="entry name" value="ANK_REP_REGION"/>
    <property type="match status" value="1"/>
</dbReference>
<evidence type="ECO:0000313" key="2">
    <source>
        <dbReference type="EMBL" id="QKE63318.1"/>
    </source>
</evidence>
<proteinExistence type="predicted"/>
<feature type="repeat" description="ANK" evidence="1">
    <location>
        <begin position="107"/>
        <end position="139"/>
    </location>
</feature>
<keyword evidence="3" id="KW-1185">Reference proteome</keyword>
<dbReference type="EMBL" id="CP053697">
    <property type="protein sequence ID" value="QKE63318.1"/>
    <property type="molecule type" value="Genomic_DNA"/>
</dbReference>
<dbReference type="GO" id="GO:0030165">
    <property type="term" value="F:PDZ domain binding"/>
    <property type="evidence" value="ECO:0007669"/>
    <property type="project" value="TreeGrafter"/>
</dbReference>
<dbReference type="Gene3D" id="1.25.40.20">
    <property type="entry name" value="Ankyrin repeat-containing domain"/>
    <property type="match status" value="1"/>
</dbReference>
<sequence>MGALKTWFRRLTRHRIFDAIEHGNDALVLKLAQKNRALRAKDEWGRFPLPASILRKRSHLACQLIEIGAYQAGDNSVIHASMCNDLPVVNKLIETGATLDELDAEHHGWSALMWATNRHHFEIMKALLSAGANIDSIGSDGSTAIMCTRAGRENDLVALEILCAYQPKLTVKDCRGRTIIDEARDRERFSGKPAMKEILIKYYPEIFS</sequence>
<dbReference type="Proteomes" id="UP000501379">
    <property type="component" value="Chromosome"/>
</dbReference>
<dbReference type="GO" id="GO:0019887">
    <property type="term" value="F:protein kinase regulator activity"/>
    <property type="evidence" value="ECO:0007669"/>
    <property type="project" value="TreeGrafter"/>
</dbReference>
<dbReference type="RefSeq" id="WP_173206655.1">
    <property type="nucleotide sequence ID" value="NZ_CP053697.2"/>
</dbReference>
<dbReference type="InterPro" id="IPR002110">
    <property type="entry name" value="Ankyrin_rpt"/>
</dbReference>
<dbReference type="AlphaFoldDB" id="A0A6M8FRC0"/>
<accession>A0A6M8FRC0</accession>
<dbReference type="PROSITE" id="PS50088">
    <property type="entry name" value="ANK_REPEAT"/>
    <property type="match status" value="1"/>
</dbReference>
<evidence type="ECO:0000256" key="1">
    <source>
        <dbReference type="PROSITE-ProRule" id="PRU00023"/>
    </source>
</evidence>
<name>A0A6M8FRC0_9GAMM</name>
<reference evidence="2" key="1">
    <citation type="submission" date="2020-07" db="EMBL/GenBank/DDBJ databases">
        <title>Nitrate ammonifying Pseudomonas campi sp. nov. isolated from German agricultural grassland.</title>
        <authorList>
            <person name="Timsy T."/>
            <person name="Ulrich A."/>
            <person name="Spanner T."/>
            <person name="Foesel B."/>
            <person name="Kolb S."/>
            <person name="Horn M.A."/>
            <person name="Behrendt U."/>
        </authorList>
    </citation>
    <scope>NUCLEOTIDE SEQUENCE</scope>
    <source>
        <strain evidence="2">S1-A32-2</strain>
    </source>
</reference>
<dbReference type="SUPFAM" id="SSF48403">
    <property type="entry name" value="Ankyrin repeat"/>
    <property type="match status" value="1"/>
</dbReference>